<dbReference type="InterPro" id="IPR001173">
    <property type="entry name" value="Glyco_trans_2-like"/>
</dbReference>
<comment type="caution">
    <text evidence="3">The sequence shown here is derived from an EMBL/GenBank/DDBJ whole genome shotgun (WGS) entry which is preliminary data.</text>
</comment>
<proteinExistence type="predicted"/>
<keyword evidence="3" id="KW-0328">Glycosyltransferase</keyword>
<keyword evidence="4" id="KW-1185">Reference proteome</keyword>
<dbReference type="PANTHER" id="PTHR43685:SF2">
    <property type="entry name" value="GLYCOSYLTRANSFERASE 2-LIKE DOMAIN-CONTAINING PROTEIN"/>
    <property type="match status" value="1"/>
</dbReference>
<evidence type="ECO:0000313" key="3">
    <source>
        <dbReference type="EMBL" id="MCF7545375.1"/>
    </source>
</evidence>
<dbReference type="RefSeq" id="WP_237254676.1">
    <property type="nucleotide sequence ID" value="NZ_JAKJXH010000039.1"/>
</dbReference>
<dbReference type="Pfam" id="PF00535">
    <property type="entry name" value="Glycos_transf_2"/>
    <property type="match status" value="1"/>
</dbReference>
<dbReference type="EC" id="2.4.-.-" evidence="3"/>
<gene>
    <name evidence="3" type="ORF">L4G47_24575</name>
</gene>
<keyword evidence="3" id="KW-0808">Transferase</keyword>
<sequence length="310" mass="35557">MSFELPEVAVLLAAYNGMSWIEEQLASILAQTNVHVSIYISIDPSADGTESWCANYALSHPNVTLLPPAGPFKGAARNFFRLIRDVDFSAYDFVSFSDQDDIWYPDKLERAIATLRSDHIDGYSSNVVAFWPNGRRMLVDKAQPQVQWDYLFEAAGPGCTYVLKPALASGFKKLIVNEWERVQGVALHDWFCYAYARSHGFKWFIDPVPGMDYRQHANNHVGVNSGIKSGISRIRRIVDGWWYEQIELTRSLALKDVKRLSDDYSFMRVKWGQIFQMARSCRRKRRDQLIFPALYLVAKLLSSRLKKRAV</sequence>
<reference evidence="3" key="1">
    <citation type="submission" date="2022-01" db="EMBL/GenBank/DDBJ databases">
        <title>Pseudomonas sp. nov. isolated from Antarctic regolith.</title>
        <authorList>
            <person name="Novakova D."/>
            <person name="Sedlar K."/>
        </authorList>
    </citation>
    <scope>NUCLEOTIDE SEQUENCE</scope>
    <source>
        <strain evidence="3">P2647</strain>
    </source>
</reference>
<keyword evidence="1" id="KW-0997">Cell inner membrane</keyword>
<protein>
    <submittedName>
        <fullName evidence="3">Glycosyltransferase</fullName>
        <ecNumber evidence="3">2.4.-.-</ecNumber>
    </submittedName>
</protein>
<dbReference type="InterPro" id="IPR029044">
    <property type="entry name" value="Nucleotide-diphossugar_trans"/>
</dbReference>
<evidence type="ECO:0000256" key="1">
    <source>
        <dbReference type="ARBA" id="ARBA00022519"/>
    </source>
</evidence>
<organism evidence="3 4">
    <name type="scientific">Pseudomonas petrae</name>
    <dbReference type="NCBI Taxonomy" id="2912190"/>
    <lineage>
        <taxon>Bacteria</taxon>
        <taxon>Pseudomonadati</taxon>
        <taxon>Pseudomonadota</taxon>
        <taxon>Gammaproteobacteria</taxon>
        <taxon>Pseudomonadales</taxon>
        <taxon>Pseudomonadaceae</taxon>
        <taxon>Pseudomonas</taxon>
    </lineage>
</organism>
<evidence type="ECO:0000313" key="4">
    <source>
        <dbReference type="Proteomes" id="UP001162905"/>
    </source>
</evidence>
<dbReference type="Proteomes" id="UP001162905">
    <property type="component" value="Unassembled WGS sequence"/>
</dbReference>
<name>A0ABS9ICC3_9PSED</name>
<keyword evidence="1" id="KW-1003">Cell membrane</keyword>
<dbReference type="EMBL" id="JAKJXH010000039">
    <property type="protein sequence ID" value="MCF7545375.1"/>
    <property type="molecule type" value="Genomic_DNA"/>
</dbReference>
<accession>A0ABS9ICC3</accession>
<dbReference type="GO" id="GO:0016757">
    <property type="term" value="F:glycosyltransferase activity"/>
    <property type="evidence" value="ECO:0007669"/>
    <property type="project" value="UniProtKB-KW"/>
</dbReference>
<feature type="domain" description="Glycosyltransferase 2-like" evidence="2">
    <location>
        <begin position="10"/>
        <end position="130"/>
    </location>
</feature>
<dbReference type="PANTHER" id="PTHR43685">
    <property type="entry name" value="GLYCOSYLTRANSFERASE"/>
    <property type="match status" value="1"/>
</dbReference>
<keyword evidence="1" id="KW-0472">Membrane</keyword>
<dbReference type="InterPro" id="IPR050834">
    <property type="entry name" value="Glycosyltransf_2"/>
</dbReference>
<dbReference type="SUPFAM" id="SSF53448">
    <property type="entry name" value="Nucleotide-diphospho-sugar transferases"/>
    <property type="match status" value="1"/>
</dbReference>
<evidence type="ECO:0000259" key="2">
    <source>
        <dbReference type="Pfam" id="PF00535"/>
    </source>
</evidence>
<dbReference type="Gene3D" id="3.90.550.10">
    <property type="entry name" value="Spore Coat Polysaccharide Biosynthesis Protein SpsA, Chain A"/>
    <property type="match status" value="1"/>
</dbReference>